<dbReference type="Pfam" id="PF01040">
    <property type="entry name" value="UbiA"/>
    <property type="match status" value="1"/>
</dbReference>
<feature type="transmembrane region" description="Helical" evidence="9">
    <location>
        <begin position="265"/>
        <end position="282"/>
    </location>
</feature>
<dbReference type="EMBL" id="NKDB02000001">
    <property type="protein sequence ID" value="RKJ98872.1"/>
    <property type="molecule type" value="Genomic_DNA"/>
</dbReference>
<feature type="transmembrane region" description="Helical" evidence="9">
    <location>
        <begin position="165"/>
        <end position="184"/>
    </location>
</feature>
<comment type="caution">
    <text evidence="10">The sequence shown here is derived from an EMBL/GenBank/DDBJ whole genome shotgun (WGS) entry which is preliminary data.</text>
</comment>
<dbReference type="GO" id="GO:0016020">
    <property type="term" value="C:membrane"/>
    <property type="evidence" value="ECO:0007669"/>
    <property type="project" value="UniProtKB-SubCell"/>
</dbReference>
<gene>
    <name evidence="10" type="ORF">CE154_003745</name>
</gene>
<accession>A0A420KG03</accession>
<dbReference type="CDD" id="cd13962">
    <property type="entry name" value="PT_UbiA_UBIAD1"/>
    <property type="match status" value="1"/>
</dbReference>
<evidence type="ECO:0000256" key="5">
    <source>
        <dbReference type="ARBA" id="ARBA00022679"/>
    </source>
</evidence>
<evidence type="ECO:0000256" key="4">
    <source>
        <dbReference type="ARBA" id="ARBA00022475"/>
    </source>
</evidence>
<dbReference type="InterPro" id="IPR000537">
    <property type="entry name" value="UbiA_prenyltransferase"/>
</dbReference>
<feature type="transmembrane region" description="Helical" evidence="9">
    <location>
        <begin position="294"/>
        <end position="317"/>
    </location>
</feature>
<dbReference type="Proteomes" id="UP000216225">
    <property type="component" value="Unassembled WGS sequence"/>
</dbReference>
<comment type="pathway">
    <text evidence="2">Quinol/quinone metabolism; menaquinone biosynthesis.</text>
</comment>
<evidence type="ECO:0000256" key="1">
    <source>
        <dbReference type="ARBA" id="ARBA00004141"/>
    </source>
</evidence>
<dbReference type="PANTHER" id="PTHR13929:SF0">
    <property type="entry name" value="UBIA PRENYLTRANSFERASE DOMAIN-CONTAINING PROTEIN 1"/>
    <property type="match status" value="1"/>
</dbReference>
<dbReference type="RefSeq" id="WP_094435270.1">
    <property type="nucleotide sequence ID" value="NZ_NKDB02000001.1"/>
</dbReference>
<feature type="transmembrane region" description="Helical" evidence="9">
    <location>
        <begin position="31"/>
        <end position="52"/>
    </location>
</feature>
<dbReference type="InterPro" id="IPR044878">
    <property type="entry name" value="UbiA_sf"/>
</dbReference>
<dbReference type="UniPathway" id="UPA00079"/>
<evidence type="ECO:0000256" key="3">
    <source>
        <dbReference type="ARBA" id="ARBA00022428"/>
    </source>
</evidence>
<dbReference type="PANTHER" id="PTHR13929">
    <property type="entry name" value="1,4-DIHYDROXY-2-NAPHTHOATE OCTAPRENYLTRANSFERASE"/>
    <property type="match status" value="1"/>
</dbReference>
<evidence type="ECO:0000256" key="7">
    <source>
        <dbReference type="ARBA" id="ARBA00022989"/>
    </source>
</evidence>
<keyword evidence="8 9" id="KW-0472">Membrane</keyword>
<dbReference type="AlphaFoldDB" id="A0A420KG03"/>
<dbReference type="PIRSF" id="PIRSF005355">
    <property type="entry name" value="UBIAD1"/>
    <property type="match status" value="1"/>
</dbReference>
<feature type="transmembrane region" description="Helical" evidence="9">
    <location>
        <begin position="190"/>
        <end position="216"/>
    </location>
</feature>
<comment type="subcellular location">
    <subcellularLocation>
        <location evidence="1">Membrane</location>
        <topology evidence="1">Multi-pass membrane protein</topology>
    </subcellularLocation>
</comment>
<keyword evidence="3" id="KW-0474">Menaquinone biosynthesis</keyword>
<keyword evidence="6 9" id="KW-0812">Transmembrane</keyword>
<sequence>MPLPPAPSALPAPPAPPGWRTLLRMTRPGSLLLTVAACLLGMAFALACGCGFDPLRAAATLALAVTAHAGANVLNDYHDALSGADAANQEGLFPFSGGSRLIQQGLVSETDTARWAAVLLLLVVVPAGLLLALHSGGGLVLIGVTGLSLAWAYSAPPLALMARGLGEVAVALAWWLVVLGADYVQRRQFFVIPAATAASFALLAANILLANGFPDAAADARVGKKTLVVRLGARRAAWAYLLVALLAHGWLALAVWLLIPPARALWGLVSLPLSLAAGALLLRHAGQPQRLRPAIVLTIAAALVHALAIAAALASMAR</sequence>
<evidence type="ECO:0000313" key="10">
    <source>
        <dbReference type="EMBL" id="RKJ98872.1"/>
    </source>
</evidence>
<evidence type="ECO:0000256" key="6">
    <source>
        <dbReference type="ARBA" id="ARBA00022692"/>
    </source>
</evidence>
<proteinExistence type="predicted"/>
<evidence type="ECO:0000256" key="2">
    <source>
        <dbReference type="ARBA" id="ARBA00004863"/>
    </source>
</evidence>
<dbReference type="GO" id="GO:0042371">
    <property type="term" value="P:vitamin K biosynthetic process"/>
    <property type="evidence" value="ECO:0007669"/>
    <property type="project" value="TreeGrafter"/>
</dbReference>
<evidence type="ECO:0000313" key="11">
    <source>
        <dbReference type="Proteomes" id="UP000216225"/>
    </source>
</evidence>
<evidence type="ECO:0000256" key="9">
    <source>
        <dbReference type="SAM" id="Phobius"/>
    </source>
</evidence>
<protein>
    <submittedName>
        <fullName evidence="10">Prenyltransferase</fullName>
    </submittedName>
</protein>
<feature type="transmembrane region" description="Helical" evidence="9">
    <location>
        <begin position="115"/>
        <end position="133"/>
    </location>
</feature>
<feature type="transmembrane region" description="Helical" evidence="9">
    <location>
        <begin position="237"/>
        <end position="259"/>
    </location>
</feature>
<dbReference type="GO" id="GO:0004659">
    <property type="term" value="F:prenyltransferase activity"/>
    <property type="evidence" value="ECO:0007669"/>
    <property type="project" value="InterPro"/>
</dbReference>
<reference evidence="10 11" key="1">
    <citation type="submission" date="2018-09" db="EMBL/GenBank/DDBJ databases">
        <title>Genome comparison of Alicycliphilus sp. BQ1, a polyurethanolytic bacterium, with its closest phylogenetic relatives Alicycliphilus denitrificans BC and K601, unable to attack polyurethane.</title>
        <authorList>
            <person name="Loza-Tavera H."/>
            <person name="Lozano L."/>
            <person name="Cevallos M."/>
            <person name="Maya-Lucas O."/>
            <person name="Garcia-Mena J."/>
            <person name="Hernandez J."/>
        </authorList>
    </citation>
    <scope>NUCLEOTIDE SEQUENCE [LARGE SCALE GENOMIC DNA]</scope>
    <source>
        <strain evidence="10 11">BQ1</strain>
    </source>
</reference>
<dbReference type="GO" id="GO:0009234">
    <property type="term" value="P:menaquinone biosynthetic process"/>
    <property type="evidence" value="ECO:0007669"/>
    <property type="project" value="UniProtKB-UniPathway"/>
</dbReference>
<keyword evidence="5 10" id="KW-0808">Transferase</keyword>
<keyword evidence="4" id="KW-1003">Cell membrane</keyword>
<name>A0A420KG03_9BURK</name>
<evidence type="ECO:0000256" key="8">
    <source>
        <dbReference type="ARBA" id="ARBA00023136"/>
    </source>
</evidence>
<dbReference type="Gene3D" id="1.10.357.140">
    <property type="entry name" value="UbiA prenyltransferase"/>
    <property type="match status" value="1"/>
</dbReference>
<keyword evidence="7 9" id="KW-1133">Transmembrane helix</keyword>
<dbReference type="InterPro" id="IPR026046">
    <property type="entry name" value="UBIAD1"/>
</dbReference>
<organism evidence="10 11">
    <name type="scientific">Alicycliphilus denitrificans</name>
    <dbReference type="NCBI Taxonomy" id="179636"/>
    <lineage>
        <taxon>Bacteria</taxon>
        <taxon>Pseudomonadati</taxon>
        <taxon>Pseudomonadota</taxon>
        <taxon>Betaproteobacteria</taxon>
        <taxon>Burkholderiales</taxon>
        <taxon>Comamonadaceae</taxon>
        <taxon>Alicycliphilus</taxon>
    </lineage>
</organism>